<feature type="region of interest" description="Disordered" evidence="1">
    <location>
        <begin position="18"/>
        <end position="152"/>
    </location>
</feature>
<feature type="compositionally biased region" description="Basic and acidic residues" evidence="1">
    <location>
        <begin position="69"/>
        <end position="82"/>
    </location>
</feature>
<sequence>MVKKSTILVGTLAASAMAAPAALDTSKPAVKPVEDLNLGNKPLGTDRQLDDKQGIENGEVRGPLLIDDVLGHNGDHQEREADAPTSNSKLFGFGSHHERVAEPERSDKEEVSGSGLAERGYADRWRGAPNHPGPAGTKSDPSKPGAAGRGGW</sequence>
<evidence type="ECO:0000256" key="2">
    <source>
        <dbReference type="SAM" id="SignalP"/>
    </source>
</evidence>
<evidence type="ECO:0000313" key="4">
    <source>
        <dbReference type="Proteomes" id="UP001138500"/>
    </source>
</evidence>
<evidence type="ECO:0000256" key="1">
    <source>
        <dbReference type="SAM" id="MobiDB-lite"/>
    </source>
</evidence>
<reference evidence="3 4" key="1">
    <citation type="journal article" date="2018" name="IMA Fungus">
        <title>IMA Genome-F 10: Nine draft genome sequences of Claviceps purpurea s.lat., including C. arundinis, C. humidiphila, and C. cf. spartinae, pseudomolecules for the pitch canker pathogen Fusarium circinatum, draft genome of Davidsoniella eucalypti, Grosmannia galeiformis, Quambalaria eucalypti, and Teratosphaeria destructans.</title>
        <authorList>
            <person name="Wingfield B.D."/>
            <person name="Liu M."/>
            <person name="Nguyen H.D."/>
            <person name="Lane F.A."/>
            <person name="Morgan S.W."/>
            <person name="De Vos L."/>
            <person name="Wilken P.M."/>
            <person name="Duong T.A."/>
            <person name="Aylward J."/>
            <person name="Coetzee M.P."/>
            <person name="Dadej K."/>
            <person name="De Beer Z.W."/>
            <person name="Findlay W."/>
            <person name="Havenga M."/>
            <person name="Kolarik M."/>
            <person name="Menzies J.G."/>
            <person name="Naidoo K."/>
            <person name="Pochopski O."/>
            <person name="Shoukouhi P."/>
            <person name="Santana Q.C."/>
            <person name="Seifert K.A."/>
            <person name="Soal N."/>
            <person name="Steenkamp E.T."/>
            <person name="Tatham C.T."/>
            <person name="van der Nest M.A."/>
            <person name="Wingfield M.J."/>
        </authorList>
    </citation>
    <scope>NUCLEOTIDE SEQUENCE [LARGE SCALE GENOMIC DNA]</scope>
    <source>
        <strain evidence="3">CMW44962</strain>
    </source>
</reference>
<name>A0A9W7SKH1_9PEZI</name>
<protein>
    <submittedName>
        <fullName evidence="3">Uncharacterized protein</fullName>
    </submittedName>
</protein>
<gene>
    <name evidence="3" type="ORF">Tdes44962_MAKER05165</name>
</gene>
<dbReference type="OrthoDB" id="10379170at2759"/>
<dbReference type="EMBL" id="RIBY02002312">
    <property type="protein sequence ID" value="KAH9819765.1"/>
    <property type="molecule type" value="Genomic_DNA"/>
</dbReference>
<dbReference type="Proteomes" id="UP001138500">
    <property type="component" value="Unassembled WGS sequence"/>
</dbReference>
<feature type="compositionally biased region" description="Basic and acidic residues" evidence="1">
    <location>
        <begin position="95"/>
        <end position="111"/>
    </location>
</feature>
<accession>A0A9W7SKH1</accession>
<comment type="caution">
    <text evidence="3">The sequence shown here is derived from an EMBL/GenBank/DDBJ whole genome shotgun (WGS) entry which is preliminary data.</text>
</comment>
<proteinExistence type="predicted"/>
<feature type="signal peptide" evidence="2">
    <location>
        <begin position="1"/>
        <end position="18"/>
    </location>
</feature>
<keyword evidence="2" id="KW-0732">Signal</keyword>
<organism evidence="3 4">
    <name type="scientific">Teratosphaeria destructans</name>
    <dbReference type="NCBI Taxonomy" id="418781"/>
    <lineage>
        <taxon>Eukaryota</taxon>
        <taxon>Fungi</taxon>
        <taxon>Dikarya</taxon>
        <taxon>Ascomycota</taxon>
        <taxon>Pezizomycotina</taxon>
        <taxon>Dothideomycetes</taxon>
        <taxon>Dothideomycetidae</taxon>
        <taxon>Mycosphaerellales</taxon>
        <taxon>Teratosphaeriaceae</taxon>
        <taxon>Teratosphaeria</taxon>
    </lineage>
</organism>
<keyword evidence="4" id="KW-1185">Reference proteome</keyword>
<feature type="chain" id="PRO_5040959227" evidence="2">
    <location>
        <begin position="19"/>
        <end position="152"/>
    </location>
</feature>
<evidence type="ECO:0000313" key="3">
    <source>
        <dbReference type="EMBL" id="KAH9819765.1"/>
    </source>
</evidence>
<dbReference type="AlphaFoldDB" id="A0A9W7SKH1"/>
<reference evidence="3 4" key="2">
    <citation type="journal article" date="2021" name="Curr. Genet.">
        <title>Genetic response to nitrogen starvation in the aggressive Eucalyptus foliar pathogen Teratosphaeria destructans.</title>
        <authorList>
            <person name="Havenga M."/>
            <person name="Wingfield B.D."/>
            <person name="Wingfield M.J."/>
            <person name="Dreyer L.L."/>
            <person name="Roets F."/>
            <person name="Aylward J."/>
        </authorList>
    </citation>
    <scope>NUCLEOTIDE SEQUENCE [LARGE SCALE GENOMIC DNA]</scope>
    <source>
        <strain evidence="3">CMW44962</strain>
    </source>
</reference>